<dbReference type="PANTHER" id="PTHR45138:SF9">
    <property type="entry name" value="DIGUANYLATE CYCLASE DGCM-RELATED"/>
    <property type="match status" value="1"/>
</dbReference>
<dbReference type="PANTHER" id="PTHR45138">
    <property type="entry name" value="REGULATORY COMPONENTS OF SENSORY TRANSDUCTION SYSTEM"/>
    <property type="match status" value="1"/>
</dbReference>
<evidence type="ECO:0000313" key="6">
    <source>
        <dbReference type="EMBL" id="POR56496.1"/>
    </source>
</evidence>
<evidence type="ECO:0000256" key="1">
    <source>
        <dbReference type="ARBA" id="ARBA00012528"/>
    </source>
</evidence>
<sequence length="589" mass="65101">MHANRVRLFFLSSLKGRVLVLTLMALLAVAVPSAIAFSWIVNLTVVKLGTLFAEKQILFDRYRGLESLMREVSLAETVARSPAILAWAQDEGDPAKAQRGLAELEHYRLSFKDKSYFMVIGRSGNYYFNDKDNSYQNDRKRYTLSRENPRDGWYYKTEALGSGCHLNVDHDDNLQVTKVWINCVIRQGEHVLGIIGTGVDLSQFIREVVDIPQTGVQSMFVDRNGAVQAHRDPRLVDFHSLTKDLKAKKTVFLLLDDEEDRAALSLMMAQVSRGDALVQSRFMRVDGHKTLVGVGYLDRLGWFNITLMDVDAIIDRRLFAPIAVLLAAILLVAAALMTYLFKRSVLDRLARVETSVNNVRGGAFTAVAADTAQDEIGRLSRALDEMARAVGDNTDRLEAMVRERTETLERLAHADPLTGVLNRRGFEDAFAREQNRAGRTGRQSGLVLVDLDLFKSINDKHGHQAGDKAIIEIVGRLSAVLRSYDICARWGGDEFFLLIAECDLGALSSIASKLVSVVAREPVRLADGTEIAMTVSVGACLVSSSQSFQAAAAQADAALYAAKHDGRGTFAIYDAARHGRPGRPTLRLG</sequence>
<name>A0A2S4MP23_9HYPH</name>
<organism evidence="6 7">
    <name type="scientific">Bosea psychrotolerans</name>
    <dbReference type="NCBI Taxonomy" id="1871628"/>
    <lineage>
        <taxon>Bacteria</taxon>
        <taxon>Pseudomonadati</taxon>
        <taxon>Pseudomonadota</taxon>
        <taxon>Alphaproteobacteria</taxon>
        <taxon>Hyphomicrobiales</taxon>
        <taxon>Boseaceae</taxon>
        <taxon>Bosea</taxon>
    </lineage>
</organism>
<feature type="domain" description="GGDEF" evidence="5">
    <location>
        <begin position="442"/>
        <end position="575"/>
    </location>
</feature>
<evidence type="ECO:0000313" key="7">
    <source>
        <dbReference type="Proteomes" id="UP000236919"/>
    </source>
</evidence>
<dbReference type="AlphaFoldDB" id="A0A2S4MP23"/>
<dbReference type="Gene3D" id="3.30.70.270">
    <property type="match status" value="1"/>
</dbReference>
<dbReference type="InterPro" id="IPR000160">
    <property type="entry name" value="GGDEF_dom"/>
</dbReference>
<dbReference type="GO" id="GO:0007165">
    <property type="term" value="P:signal transduction"/>
    <property type="evidence" value="ECO:0007669"/>
    <property type="project" value="InterPro"/>
</dbReference>
<dbReference type="GO" id="GO:0016020">
    <property type="term" value="C:membrane"/>
    <property type="evidence" value="ECO:0007669"/>
    <property type="project" value="InterPro"/>
</dbReference>
<feature type="transmembrane region" description="Helical" evidence="3">
    <location>
        <begin position="318"/>
        <end position="341"/>
    </location>
</feature>
<dbReference type="PROSITE" id="PS50885">
    <property type="entry name" value="HAMP"/>
    <property type="match status" value="1"/>
</dbReference>
<dbReference type="Pfam" id="PF00990">
    <property type="entry name" value="GGDEF"/>
    <property type="match status" value="1"/>
</dbReference>
<dbReference type="CDD" id="cd01949">
    <property type="entry name" value="GGDEF"/>
    <property type="match status" value="1"/>
</dbReference>
<keyword evidence="3" id="KW-1133">Transmembrane helix</keyword>
<dbReference type="SUPFAM" id="SSF55073">
    <property type="entry name" value="Nucleotide cyclase"/>
    <property type="match status" value="1"/>
</dbReference>
<feature type="domain" description="HAMP" evidence="4">
    <location>
        <begin position="343"/>
        <end position="395"/>
    </location>
</feature>
<dbReference type="InterPro" id="IPR003660">
    <property type="entry name" value="HAMP_dom"/>
</dbReference>
<evidence type="ECO:0000259" key="5">
    <source>
        <dbReference type="PROSITE" id="PS50887"/>
    </source>
</evidence>
<dbReference type="FunFam" id="3.30.70.270:FF:000001">
    <property type="entry name" value="Diguanylate cyclase domain protein"/>
    <property type="match status" value="1"/>
</dbReference>
<comment type="caution">
    <text evidence="6">The sequence shown here is derived from an EMBL/GenBank/DDBJ whole genome shotgun (WGS) entry which is preliminary data.</text>
</comment>
<reference evidence="6 7" key="1">
    <citation type="submission" date="2018-01" db="EMBL/GenBank/DDBJ databases">
        <title>Genomic Encyclopedia of Type Strains, Phase III (KMG-III): the genomes of soil and plant-associated and newly described type strains.</title>
        <authorList>
            <person name="Whitman W."/>
        </authorList>
    </citation>
    <scope>NUCLEOTIDE SEQUENCE [LARGE SCALE GENOMIC DNA]</scope>
    <source>
        <strain evidence="6 7">1131</strain>
    </source>
</reference>
<accession>A0A2S4MP23</accession>
<dbReference type="Pfam" id="PF00672">
    <property type="entry name" value="HAMP"/>
    <property type="match status" value="1"/>
</dbReference>
<dbReference type="PROSITE" id="PS50887">
    <property type="entry name" value="GGDEF"/>
    <property type="match status" value="1"/>
</dbReference>
<dbReference type="SMART" id="SM00304">
    <property type="entry name" value="HAMP"/>
    <property type="match status" value="1"/>
</dbReference>
<dbReference type="EMBL" id="PQFZ01000001">
    <property type="protein sequence ID" value="POR56496.1"/>
    <property type="molecule type" value="Genomic_DNA"/>
</dbReference>
<dbReference type="SMART" id="SM00267">
    <property type="entry name" value="GGDEF"/>
    <property type="match status" value="1"/>
</dbReference>
<keyword evidence="3" id="KW-0812">Transmembrane</keyword>
<dbReference type="OrthoDB" id="9812260at2"/>
<protein>
    <recommendedName>
        <fullName evidence="1">diguanylate cyclase</fullName>
        <ecNumber evidence="1">2.7.7.65</ecNumber>
    </recommendedName>
</protein>
<dbReference type="InterPro" id="IPR029787">
    <property type="entry name" value="Nucleotide_cyclase"/>
</dbReference>
<dbReference type="EC" id="2.7.7.65" evidence="1"/>
<dbReference type="InterPro" id="IPR043128">
    <property type="entry name" value="Rev_trsase/Diguanyl_cyclase"/>
</dbReference>
<keyword evidence="7" id="KW-1185">Reference proteome</keyword>
<proteinExistence type="predicted"/>
<evidence type="ECO:0000259" key="4">
    <source>
        <dbReference type="PROSITE" id="PS50885"/>
    </source>
</evidence>
<keyword evidence="3" id="KW-0472">Membrane</keyword>
<gene>
    <name evidence="6" type="ORF">CYD53_10116</name>
</gene>
<dbReference type="GO" id="GO:0052621">
    <property type="term" value="F:diguanylate cyclase activity"/>
    <property type="evidence" value="ECO:0007669"/>
    <property type="project" value="UniProtKB-EC"/>
</dbReference>
<dbReference type="NCBIfam" id="TIGR00254">
    <property type="entry name" value="GGDEF"/>
    <property type="match status" value="1"/>
</dbReference>
<evidence type="ECO:0000256" key="3">
    <source>
        <dbReference type="SAM" id="Phobius"/>
    </source>
</evidence>
<dbReference type="InterPro" id="IPR050469">
    <property type="entry name" value="Diguanylate_Cyclase"/>
</dbReference>
<evidence type="ECO:0000256" key="2">
    <source>
        <dbReference type="ARBA" id="ARBA00034247"/>
    </source>
</evidence>
<dbReference type="Proteomes" id="UP000236919">
    <property type="component" value="Unassembled WGS sequence"/>
</dbReference>
<comment type="catalytic activity">
    <reaction evidence="2">
        <text>2 GTP = 3',3'-c-di-GMP + 2 diphosphate</text>
        <dbReference type="Rhea" id="RHEA:24898"/>
        <dbReference type="ChEBI" id="CHEBI:33019"/>
        <dbReference type="ChEBI" id="CHEBI:37565"/>
        <dbReference type="ChEBI" id="CHEBI:58805"/>
        <dbReference type="EC" id="2.7.7.65"/>
    </reaction>
</comment>
<dbReference type="Gene3D" id="6.10.340.10">
    <property type="match status" value="1"/>
</dbReference>